<gene>
    <name evidence="6" type="ORF">OW255_07200</name>
</gene>
<sequence length="250" mass="29908">MLLNLAFCDDDKAFLAKLIPEVETIFRCLKVEIQSYSFEKGDDLIAAFSKYQPYYDVIFLDIDMPYKDGKEVAKELRILDKRFKLVFVTAYQREALNTFQYDVIGFLPKMSMKERLPEVIKRVTKRISEDNPRMQIFKVIKTVANKGVMDIKVPLDDIMYFECINRQVYLFTKRETFNLYRYQFYEIVCKFTPLYFVDIHRTCLVNLKYIFSIDETEVRLDNGIRLPLSRRKRQNIFDKFSEMIVGDHME</sequence>
<dbReference type="InterPro" id="IPR007492">
    <property type="entry name" value="LytTR_DNA-bd_dom"/>
</dbReference>
<comment type="function">
    <text evidence="2">May play the central regulatory role in sporulation. It may be an element of the effector pathway responsible for the activation of sporulation genes in response to nutritional stress. Spo0A may act in concert with spo0H (a sigma factor) to control the expression of some genes that are critical to the sporulation process.</text>
</comment>
<accession>A0ABY7AIC0</accession>
<reference evidence="6" key="1">
    <citation type="submission" date="2022-11" db="EMBL/GenBank/DDBJ databases">
        <title>Lacrimispora xylanolytica sy1, complete genome.</title>
        <authorList>
            <person name="Choi S."/>
        </authorList>
    </citation>
    <scope>NUCLEOTIDE SEQUENCE</scope>
    <source>
        <strain evidence="6">Sy1</strain>
    </source>
</reference>
<feature type="domain" description="HTH LytTR-type" evidence="5">
    <location>
        <begin position="150"/>
        <end position="242"/>
    </location>
</feature>
<dbReference type="Proteomes" id="UP001163115">
    <property type="component" value="Chromosome"/>
</dbReference>
<evidence type="ECO:0000259" key="5">
    <source>
        <dbReference type="PROSITE" id="PS50930"/>
    </source>
</evidence>
<evidence type="ECO:0000256" key="1">
    <source>
        <dbReference type="ARBA" id="ARBA00018672"/>
    </source>
</evidence>
<dbReference type="EMBL" id="CP113524">
    <property type="protein sequence ID" value="WAJ25287.1"/>
    <property type="molecule type" value="Genomic_DNA"/>
</dbReference>
<evidence type="ECO:0000313" key="6">
    <source>
        <dbReference type="EMBL" id="WAJ25287.1"/>
    </source>
</evidence>
<dbReference type="Gene3D" id="3.40.50.2300">
    <property type="match status" value="1"/>
</dbReference>
<keyword evidence="7" id="KW-1185">Reference proteome</keyword>
<dbReference type="SMART" id="SM00448">
    <property type="entry name" value="REC"/>
    <property type="match status" value="1"/>
</dbReference>
<dbReference type="GO" id="GO:0003677">
    <property type="term" value="F:DNA binding"/>
    <property type="evidence" value="ECO:0007669"/>
    <property type="project" value="UniProtKB-KW"/>
</dbReference>
<feature type="domain" description="Response regulatory" evidence="4">
    <location>
        <begin position="4"/>
        <end position="124"/>
    </location>
</feature>
<dbReference type="InterPro" id="IPR001789">
    <property type="entry name" value="Sig_transdc_resp-reg_receiver"/>
</dbReference>
<feature type="modified residue" description="4-aspartylphosphate" evidence="3">
    <location>
        <position position="61"/>
    </location>
</feature>
<protein>
    <recommendedName>
        <fullName evidence="1">Stage 0 sporulation protein A homolog</fullName>
    </recommendedName>
</protein>
<dbReference type="SMART" id="SM00850">
    <property type="entry name" value="LytTR"/>
    <property type="match status" value="1"/>
</dbReference>
<keyword evidence="6" id="KW-0238">DNA-binding</keyword>
<dbReference type="Pfam" id="PF04397">
    <property type="entry name" value="LytTR"/>
    <property type="match status" value="1"/>
</dbReference>
<keyword evidence="3" id="KW-0597">Phosphoprotein</keyword>
<evidence type="ECO:0000313" key="7">
    <source>
        <dbReference type="Proteomes" id="UP001163115"/>
    </source>
</evidence>
<dbReference type="PROSITE" id="PS50110">
    <property type="entry name" value="RESPONSE_REGULATORY"/>
    <property type="match status" value="1"/>
</dbReference>
<dbReference type="RefSeq" id="WP_024836601.1">
    <property type="nucleotide sequence ID" value="NZ_CP113524.1"/>
</dbReference>
<dbReference type="PANTHER" id="PTHR37299:SF1">
    <property type="entry name" value="STAGE 0 SPORULATION PROTEIN A HOMOLOG"/>
    <property type="match status" value="1"/>
</dbReference>
<dbReference type="InterPro" id="IPR011006">
    <property type="entry name" value="CheY-like_superfamily"/>
</dbReference>
<dbReference type="Gene3D" id="2.40.50.1020">
    <property type="entry name" value="LytTr DNA-binding domain"/>
    <property type="match status" value="1"/>
</dbReference>
<evidence type="ECO:0000259" key="4">
    <source>
        <dbReference type="PROSITE" id="PS50110"/>
    </source>
</evidence>
<dbReference type="PANTHER" id="PTHR37299">
    <property type="entry name" value="TRANSCRIPTIONAL REGULATOR-RELATED"/>
    <property type="match status" value="1"/>
</dbReference>
<dbReference type="SUPFAM" id="SSF52172">
    <property type="entry name" value="CheY-like"/>
    <property type="match status" value="1"/>
</dbReference>
<evidence type="ECO:0000256" key="2">
    <source>
        <dbReference type="ARBA" id="ARBA00024867"/>
    </source>
</evidence>
<name>A0ABY7AIC0_9FIRM</name>
<proteinExistence type="predicted"/>
<dbReference type="PROSITE" id="PS50930">
    <property type="entry name" value="HTH_LYTTR"/>
    <property type="match status" value="1"/>
</dbReference>
<evidence type="ECO:0000256" key="3">
    <source>
        <dbReference type="PROSITE-ProRule" id="PRU00169"/>
    </source>
</evidence>
<dbReference type="InterPro" id="IPR046947">
    <property type="entry name" value="LytR-like"/>
</dbReference>
<dbReference type="Pfam" id="PF00072">
    <property type="entry name" value="Response_reg"/>
    <property type="match status" value="1"/>
</dbReference>
<organism evidence="6 7">
    <name type="scientific">Lacrimispora xylanolytica</name>
    <dbReference type="NCBI Taxonomy" id="29375"/>
    <lineage>
        <taxon>Bacteria</taxon>
        <taxon>Bacillati</taxon>
        <taxon>Bacillota</taxon>
        <taxon>Clostridia</taxon>
        <taxon>Lachnospirales</taxon>
        <taxon>Lachnospiraceae</taxon>
        <taxon>Lacrimispora</taxon>
    </lineage>
</organism>